<proteinExistence type="predicted"/>
<dbReference type="NCBIfam" id="TIGR01558">
    <property type="entry name" value="sm_term_P27"/>
    <property type="match status" value="1"/>
</dbReference>
<feature type="region of interest" description="Disordered" evidence="1">
    <location>
        <begin position="94"/>
        <end position="116"/>
    </location>
</feature>
<gene>
    <name evidence="3" type="ORF">MM415B00805_0028</name>
    <name evidence="2" type="ORF">TM448A00708_0019</name>
</gene>
<dbReference type="Pfam" id="PF05119">
    <property type="entry name" value="Terminase_4"/>
    <property type="match status" value="1"/>
</dbReference>
<evidence type="ECO:0000313" key="3">
    <source>
        <dbReference type="EMBL" id="QJA62284.1"/>
    </source>
</evidence>
<sequence>MRITPELYVLGLLTNIDRAALAAYCVNYGRWVETEKQLAKVGKKSNKQIASLYKTTNGNLIINPLLCVSNKAQELMHKFLVEFGMTPASRARLGEVKKGKREDDPMEEVLRRGRQN</sequence>
<dbReference type="EMBL" id="MT144051">
    <property type="protein sequence ID" value="QJA47646.1"/>
    <property type="molecule type" value="Genomic_DNA"/>
</dbReference>
<evidence type="ECO:0000256" key="1">
    <source>
        <dbReference type="SAM" id="MobiDB-lite"/>
    </source>
</evidence>
<name>A0A6H1ZI99_9ZZZZ</name>
<protein>
    <submittedName>
        <fullName evidence="2">Putative terminase</fullName>
    </submittedName>
</protein>
<accession>A0A6H1ZI99</accession>
<organism evidence="2">
    <name type="scientific">viral metagenome</name>
    <dbReference type="NCBI Taxonomy" id="1070528"/>
    <lineage>
        <taxon>unclassified sequences</taxon>
        <taxon>metagenomes</taxon>
        <taxon>organismal metagenomes</taxon>
    </lineage>
</organism>
<dbReference type="InterPro" id="IPR006448">
    <property type="entry name" value="Phage_term_ssu_P27"/>
</dbReference>
<dbReference type="AlphaFoldDB" id="A0A6H1ZI99"/>
<dbReference type="EMBL" id="MT141466">
    <property type="protein sequence ID" value="QJA62284.1"/>
    <property type="molecule type" value="Genomic_DNA"/>
</dbReference>
<evidence type="ECO:0000313" key="2">
    <source>
        <dbReference type="EMBL" id="QJA47646.1"/>
    </source>
</evidence>
<reference evidence="2" key="1">
    <citation type="submission" date="2020-03" db="EMBL/GenBank/DDBJ databases">
        <title>The deep terrestrial virosphere.</title>
        <authorList>
            <person name="Holmfeldt K."/>
            <person name="Nilsson E."/>
            <person name="Simone D."/>
            <person name="Lopez-Fernandez M."/>
            <person name="Wu X."/>
            <person name="de Brujin I."/>
            <person name="Lundin D."/>
            <person name="Andersson A."/>
            <person name="Bertilsson S."/>
            <person name="Dopson M."/>
        </authorList>
    </citation>
    <scope>NUCLEOTIDE SEQUENCE</scope>
    <source>
        <strain evidence="3">MM415B00805</strain>
        <strain evidence="2">TM448A00708</strain>
    </source>
</reference>